<accession>A0A844S9S6</accession>
<dbReference type="AlphaFoldDB" id="A0A844S9S6"/>
<gene>
    <name evidence="1" type="ORF">GPL21_01745</name>
</gene>
<evidence type="ECO:0000313" key="2">
    <source>
        <dbReference type="Proteomes" id="UP000436468"/>
    </source>
</evidence>
<sequence length="60" mass="7101">MERAYARRLRIELHDHRPDLLAKDRQAVALAEFRGREPKPGDIRRLHRHRLILIAAGGRR</sequence>
<dbReference type="Proteomes" id="UP000436468">
    <property type="component" value="Unassembled WGS sequence"/>
</dbReference>
<evidence type="ECO:0000313" key="1">
    <source>
        <dbReference type="EMBL" id="MVT63838.1"/>
    </source>
</evidence>
<protein>
    <submittedName>
        <fullName evidence="1">Uncharacterized protein</fullName>
    </submittedName>
</protein>
<organism evidence="1 2">
    <name type="scientific">Bradyrhizobium pachyrhizi</name>
    <dbReference type="NCBI Taxonomy" id="280333"/>
    <lineage>
        <taxon>Bacteria</taxon>
        <taxon>Pseudomonadati</taxon>
        <taxon>Pseudomonadota</taxon>
        <taxon>Alphaproteobacteria</taxon>
        <taxon>Hyphomicrobiales</taxon>
        <taxon>Nitrobacteraceae</taxon>
        <taxon>Bradyrhizobium</taxon>
    </lineage>
</organism>
<dbReference type="EMBL" id="WQNF01000001">
    <property type="protein sequence ID" value="MVT63838.1"/>
    <property type="molecule type" value="Genomic_DNA"/>
</dbReference>
<name>A0A844S9S6_9BRAD</name>
<proteinExistence type="predicted"/>
<comment type="caution">
    <text evidence="1">The sequence shown here is derived from an EMBL/GenBank/DDBJ whole genome shotgun (WGS) entry which is preliminary data.</text>
</comment>
<reference evidence="1 2" key="1">
    <citation type="submission" date="2019-12" db="EMBL/GenBank/DDBJ databases">
        <title>Draft genome sequences Bradyrhizobium cajani AMBPC1010, Bradyrhizobium pachyrhizi AMBPC1040 and Bradyrhizobium yuanmingense ALSPC3051, three plant growth promoting strains isolated from nodules of Cajanus cajan L. in Dominican Republic.</title>
        <authorList>
            <person name="Flores-Felix J.D."/>
            <person name="Araujo J."/>
            <person name="Diaz-Alcantara C."/>
            <person name="Gonzalez-Andres F."/>
            <person name="Velazquez E."/>
        </authorList>
    </citation>
    <scope>NUCLEOTIDE SEQUENCE [LARGE SCALE GENOMIC DNA]</scope>
    <source>
        <strain evidence="1 2">1040</strain>
    </source>
</reference>
<keyword evidence="2" id="KW-1185">Reference proteome</keyword>